<dbReference type="Proteomes" id="UP000799436">
    <property type="component" value="Unassembled WGS sequence"/>
</dbReference>
<gene>
    <name evidence="1" type="ORF">EJ03DRAFT_386391</name>
</gene>
<organism evidence="1 2">
    <name type="scientific">Teratosphaeria nubilosa</name>
    <dbReference type="NCBI Taxonomy" id="161662"/>
    <lineage>
        <taxon>Eukaryota</taxon>
        <taxon>Fungi</taxon>
        <taxon>Dikarya</taxon>
        <taxon>Ascomycota</taxon>
        <taxon>Pezizomycotina</taxon>
        <taxon>Dothideomycetes</taxon>
        <taxon>Dothideomycetidae</taxon>
        <taxon>Mycosphaerellales</taxon>
        <taxon>Teratosphaeriaceae</taxon>
        <taxon>Teratosphaeria</taxon>
    </lineage>
</organism>
<dbReference type="EMBL" id="ML995964">
    <property type="protein sequence ID" value="KAF2763783.1"/>
    <property type="molecule type" value="Genomic_DNA"/>
</dbReference>
<name>A0A6G1KSY6_9PEZI</name>
<proteinExistence type="predicted"/>
<sequence>MSLDDIKLTSIFSSLGVNEPPTKICVDNLFRTSKQLIHQKDRHTISIECHVETLIPAGWRLYVPCPYQVERRRRPSTAFWNNDYPLEVQILAEQGDVAPTKVQHEELQRLISSMDQLYALPGCHTRLDFASFNHEDIEGFRVAIRILTYENENEERPLVRITAVCDSVQLQELMHYGPDVAEEQETATWKFWDSKSSRSAETLLEERLQRQYNDRSRVKLPCGHLETASPEQISGLNHEQALAARCQAQGCNCPILQPYDLEEVRIRQYKQEREDAEYREYDWSSLDREPNSETLDVTMHYLPQALKQSALSLLPPRSCMPFEVSFINAPETSFAYHILKAGVEGIGEIEFQSSKLQQMAEAEVLEALADEILGYTPIDNLKQCLESSVRKGWLGFLKKWIRRAVSFLFLRGCNHPGAGHEHVHQHGDMTFYNLMHAEEDDLEGPLVNERRDAEMTDAPTDHSG</sequence>
<keyword evidence="2" id="KW-1185">Reference proteome</keyword>
<evidence type="ECO:0000313" key="2">
    <source>
        <dbReference type="Proteomes" id="UP000799436"/>
    </source>
</evidence>
<reference evidence="1" key="1">
    <citation type="journal article" date="2020" name="Stud. Mycol.">
        <title>101 Dothideomycetes genomes: a test case for predicting lifestyles and emergence of pathogens.</title>
        <authorList>
            <person name="Haridas S."/>
            <person name="Albert R."/>
            <person name="Binder M."/>
            <person name="Bloem J."/>
            <person name="Labutti K."/>
            <person name="Salamov A."/>
            <person name="Andreopoulos B."/>
            <person name="Baker S."/>
            <person name="Barry K."/>
            <person name="Bills G."/>
            <person name="Bluhm B."/>
            <person name="Cannon C."/>
            <person name="Castanera R."/>
            <person name="Culley D."/>
            <person name="Daum C."/>
            <person name="Ezra D."/>
            <person name="Gonzalez J."/>
            <person name="Henrissat B."/>
            <person name="Kuo A."/>
            <person name="Liang C."/>
            <person name="Lipzen A."/>
            <person name="Lutzoni F."/>
            <person name="Magnuson J."/>
            <person name="Mondo S."/>
            <person name="Nolan M."/>
            <person name="Ohm R."/>
            <person name="Pangilinan J."/>
            <person name="Park H.-J."/>
            <person name="Ramirez L."/>
            <person name="Alfaro M."/>
            <person name="Sun H."/>
            <person name="Tritt A."/>
            <person name="Yoshinaga Y."/>
            <person name="Zwiers L.-H."/>
            <person name="Turgeon B."/>
            <person name="Goodwin S."/>
            <person name="Spatafora J."/>
            <person name="Crous P."/>
            <person name="Grigoriev I."/>
        </authorList>
    </citation>
    <scope>NUCLEOTIDE SEQUENCE</scope>
    <source>
        <strain evidence="1">CBS 116005</strain>
    </source>
</reference>
<evidence type="ECO:0000313" key="1">
    <source>
        <dbReference type="EMBL" id="KAF2763783.1"/>
    </source>
</evidence>
<protein>
    <submittedName>
        <fullName evidence="1">Uncharacterized protein</fullName>
    </submittedName>
</protein>
<accession>A0A6G1KSY6</accession>
<dbReference type="AlphaFoldDB" id="A0A6G1KSY6"/>